<dbReference type="Proteomes" id="UP000268372">
    <property type="component" value="Unassembled WGS sequence"/>
</dbReference>
<keyword evidence="3" id="KW-1185">Reference proteome</keyword>
<name>A0A3P1ASP8_9FLAO</name>
<organism evidence="2 3">
    <name type="scientific">Paenimyroides viscosum</name>
    <dbReference type="NCBI Taxonomy" id="2488729"/>
    <lineage>
        <taxon>Bacteria</taxon>
        <taxon>Pseudomonadati</taxon>
        <taxon>Bacteroidota</taxon>
        <taxon>Flavobacteriia</taxon>
        <taxon>Flavobacteriales</taxon>
        <taxon>Flavobacteriaceae</taxon>
        <taxon>Paenimyroides</taxon>
    </lineage>
</organism>
<dbReference type="EMBL" id="RQTJ01000031">
    <property type="protein sequence ID" value="RRA92038.1"/>
    <property type="molecule type" value="Genomic_DNA"/>
</dbReference>
<feature type="transmembrane region" description="Helical" evidence="1">
    <location>
        <begin position="33"/>
        <end position="50"/>
    </location>
</feature>
<sequence length="126" mass="15270">MKFLRFHKGFFAVMLVLFVIEVLIALYVRDQLIRPFLGNVIVVWFVYYFIRSFKIIKPIYIAIFTLLFSFAVEMGQYFKLIEILGLQEYKWARIVIGTSFSWWDMLCYFVGFLLLFVFDKHLRKNH</sequence>
<proteinExistence type="predicted"/>
<dbReference type="AlphaFoldDB" id="A0A3P1ASP8"/>
<accession>A0A3P1ASP8</accession>
<protein>
    <submittedName>
        <fullName evidence="2">DUF2809 domain-containing protein</fullName>
    </submittedName>
</protein>
<evidence type="ECO:0000313" key="3">
    <source>
        <dbReference type="Proteomes" id="UP000268372"/>
    </source>
</evidence>
<reference evidence="2 3" key="1">
    <citation type="submission" date="2018-11" db="EMBL/GenBank/DDBJ databases">
        <title>Flavobacterium sp. nov., YIM 102796 draft genome.</title>
        <authorList>
            <person name="Li G."/>
            <person name="Jiang Y."/>
        </authorList>
    </citation>
    <scope>NUCLEOTIDE SEQUENCE [LARGE SCALE GENOMIC DNA]</scope>
    <source>
        <strain evidence="2 3">YIM 102796</strain>
    </source>
</reference>
<feature type="transmembrane region" description="Helical" evidence="1">
    <location>
        <begin position="59"/>
        <end position="80"/>
    </location>
</feature>
<comment type="caution">
    <text evidence="2">The sequence shown here is derived from an EMBL/GenBank/DDBJ whole genome shotgun (WGS) entry which is preliminary data.</text>
</comment>
<gene>
    <name evidence="2" type="ORF">EG242_11830</name>
</gene>
<keyword evidence="1" id="KW-1133">Transmembrane helix</keyword>
<evidence type="ECO:0000313" key="2">
    <source>
        <dbReference type="EMBL" id="RRA92038.1"/>
    </source>
</evidence>
<dbReference type="RefSeq" id="WP_124900074.1">
    <property type="nucleotide sequence ID" value="NZ_RQTJ01000031.1"/>
</dbReference>
<evidence type="ECO:0000256" key="1">
    <source>
        <dbReference type="SAM" id="Phobius"/>
    </source>
</evidence>
<dbReference type="InterPro" id="IPR021257">
    <property type="entry name" value="DUF2809"/>
</dbReference>
<dbReference type="Pfam" id="PF10990">
    <property type="entry name" value="DUF2809"/>
    <property type="match status" value="1"/>
</dbReference>
<feature type="transmembrane region" description="Helical" evidence="1">
    <location>
        <begin position="9"/>
        <end position="27"/>
    </location>
</feature>
<keyword evidence="1" id="KW-0812">Transmembrane</keyword>
<dbReference type="OrthoDB" id="5360192at2"/>
<keyword evidence="1" id="KW-0472">Membrane</keyword>
<feature type="transmembrane region" description="Helical" evidence="1">
    <location>
        <begin position="100"/>
        <end position="118"/>
    </location>
</feature>